<dbReference type="Proteomes" id="UP000033057">
    <property type="component" value="Chromosome"/>
</dbReference>
<dbReference type="EMBL" id="CP033237">
    <property type="protein sequence ID" value="AZF72936.1"/>
    <property type="molecule type" value="Genomic_DNA"/>
</dbReference>
<feature type="transmembrane region" description="Helical" evidence="1">
    <location>
        <begin position="316"/>
        <end position="333"/>
    </location>
</feature>
<dbReference type="EMBL" id="CP011056">
    <property type="protein sequence ID" value="AKA75928.1"/>
    <property type="molecule type" value="Genomic_DNA"/>
</dbReference>
<dbReference type="KEGG" id="ssoa:SULA_0873"/>
<dbReference type="EMBL" id="CP033241">
    <property type="protein sequence ID" value="AZF83413.1"/>
    <property type="molecule type" value="Genomic_DNA"/>
</dbReference>
<dbReference type="Proteomes" id="UP000269431">
    <property type="component" value="Chromosome"/>
</dbReference>
<dbReference type="Proteomes" id="UP000033085">
    <property type="component" value="Chromosome"/>
</dbReference>
<evidence type="ECO:0000313" key="6">
    <source>
        <dbReference type="EMBL" id="AZF70316.1"/>
    </source>
</evidence>
<evidence type="ECO:0000313" key="23">
    <source>
        <dbReference type="Proteomes" id="UP000594632"/>
    </source>
</evidence>
<evidence type="ECO:0000313" key="11">
    <source>
        <dbReference type="EMBL" id="AZF83413.1"/>
    </source>
</evidence>
<reference evidence="4" key="3">
    <citation type="submission" date="2018-10" db="EMBL/GenBank/DDBJ databases">
        <authorList>
            <person name="McCarthy S."/>
            <person name="Gradnigo J."/>
            <person name="Johnson T."/>
            <person name="Payne S."/>
            <person name="Lipzen A."/>
            <person name="Schackwitz W."/>
            <person name="Martin J."/>
            <person name="Moriyama E."/>
            <person name="Blum P."/>
        </authorList>
    </citation>
    <scope>NUCLEOTIDE SEQUENCE</scope>
    <source>
        <strain evidence="2">SARC-B</strain>
        <strain evidence="3">SARC-C</strain>
        <strain evidence="4">SULA</strain>
    </source>
</reference>
<dbReference type="Proteomes" id="UP000275843">
    <property type="component" value="Chromosome"/>
</dbReference>
<reference evidence="16 17" key="2">
    <citation type="journal article" date="2018" name="Proc. Natl. Acad. Sci. U.S.A.">
        <title>Nonmutational mechanism of inheritance in the Archaeon Sulfolobus solfataricus.</title>
        <authorList>
            <person name="Payne S."/>
            <person name="McCarthy S."/>
            <person name="Johnson T."/>
            <person name="North E."/>
            <person name="Blum P."/>
        </authorList>
    </citation>
    <scope>NUCLEOTIDE SEQUENCE [LARGE SCALE GENOMIC DNA]</scope>
    <source>
        <strain evidence="6 16">SARC-H</strain>
        <strain evidence="7 20">SARC-I</strain>
        <strain evidence="9 21">SARC-N</strain>
        <strain evidence="10 22">SARC-O</strain>
        <strain evidence="11 17">SUL120</strain>
        <strain evidence="5 18">SULG</strain>
        <strain evidence="8 19">SULM</strain>
    </source>
</reference>
<dbReference type="Proteomes" id="UP000282269">
    <property type="component" value="Chromosome"/>
</dbReference>
<evidence type="ECO:0000313" key="4">
    <source>
        <dbReference type="EMBL" id="AKA78621.1"/>
    </source>
</evidence>
<dbReference type="EMBL" id="CP033239">
    <property type="protein sequence ID" value="AZF78168.1"/>
    <property type="molecule type" value="Genomic_DNA"/>
</dbReference>
<dbReference type="Proteomes" id="UP000033106">
    <property type="component" value="Chromosome"/>
</dbReference>
<evidence type="ECO:0000313" key="12">
    <source>
        <dbReference type="EMBL" id="QPG50209.1"/>
    </source>
</evidence>
<evidence type="ECO:0000313" key="17">
    <source>
        <dbReference type="Proteomes" id="UP000269431"/>
    </source>
</evidence>
<dbReference type="EMBL" id="CP033236">
    <property type="protein sequence ID" value="AZF70316.1"/>
    <property type="molecule type" value="Genomic_DNA"/>
</dbReference>
<feature type="transmembrane region" description="Helical" evidence="1">
    <location>
        <begin position="193"/>
        <end position="214"/>
    </location>
</feature>
<evidence type="ECO:0000313" key="5">
    <source>
        <dbReference type="EMBL" id="AZF67696.1"/>
    </source>
</evidence>
<evidence type="ECO:0000313" key="19">
    <source>
        <dbReference type="Proteomes" id="UP000273443"/>
    </source>
</evidence>
<dbReference type="EMBL" id="CP050869">
    <property type="protein sequence ID" value="QPG50209.1"/>
    <property type="molecule type" value="Genomic_DNA"/>
</dbReference>
<dbReference type="OMA" id="DEEYCII"/>
<dbReference type="Proteomes" id="UP000273443">
    <property type="component" value="Chromosome"/>
</dbReference>
<dbReference type="EMBL" id="CP033235">
    <property type="protein sequence ID" value="AZF67696.1"/>
    <property type="molecule type" value="Genomic_DNA"/>
</dbReference>
<dbReference type="Proteomes" id="UP000273194">
    <property type="component" value="Chromosome"/>
</dbReference>
<evidence type="ECO:0000313" key="21">
    <source>
        <dbReference type="Proteomes" id="UP000278715"/>
    </source>
</evidence>
<sequence>MRFSYIFMQEFKRSIVFVFLILIALSLSLIAAQILSESISVIGIVEGSSYGIKVSGYVFDFQGKGVSSEIKLSYYNFTESVKTNNGSFYLYLPVAYIQNNTRINVIINSFQKNVNLTLTIPNSSTTFAFSSLFLKYYSSQNLSIISVKGKTFIAVDPKQENSNYTIFEINSDNVNLPLDVNFTYNNFSNTLKIPLIILLLFFFSFIDLMDYYLLSSFPRGELRQIMRLVGTIKVYVGKLIAEIPLTIMLSSLPFYLFEFILIGNDIALILPYMIASISFSLGVYGLAQFGSKNMIYYSVILGFYIVNLVIYDRYLYSLLATLLLIVGYIKLRIS</sequence>
<dbReference type="EMBL" id="CP011055">
    <property type="protein sequence ID" value="AKA73229.1"/>
    <property type="molecule type" value="Genomic_DNA"/>
</dbReference>
<dbReference type="Proteomes" id="UP000278715">
    <property type="component" value="Chromosome"/>
</dbReference>
<evidence type="ECO:0000256" key="1">
    <source>
        <dbReference type="SAM" id="Phobius"/>
    </source>
</evidence>
<organism evidence="4 15">
    <name type="scientific">Saccharolobus solfataricus</name>
    <name type="common">Sulfolobus solfataricus</name>
    <dbReference type="NCBI Taxonomy" id="2287"/>
    <lineage>
        <taxon>Archaea</taxon>
        <taxon>Thermoproteota</taxon>
        <taxon>Thermoprotei</taxon>
        <taxon>Sulfolobales</taxon>
        <taxon>Sulfolobaceae</taxon>
        <taxon>Saccharolobus</taxon>
    </lineage>
</organism>
<evidence type="ECO:0000313" key="2">
    <source>
        <dbReference type="EMBL" id="AKA73229.1"/>
    </source>
</evidence>
<dbReference type="Proteomes" id="UP000267993">
    <property type="component" value="Chromosome"/>
</dbReference>
<evidence type="ECO:0000313" key="18">
    <source>
        <dbReference type="Proteomes" id="UP000273194"/>
    </source>
</evidence>
<keyword evidence="1" id="KW-1133">Transmembrane helix</keyword>
<dbReference type="Proteomes" id="UP000594632">
    <property type="component" value="Chromosome"/>
</dbReference>
<evidence type="ECO:0000313" key="15">
    <source>
        <dbReference type="Proteomes" id="UP000033106"/>
    </source>
</evidence>
<reference evidence="13 14" key="1">
    <citation type="journal article" date="2015" name="Genome Announc.">
        <title>Complete Genome Sequence of Sulfolobus solfataricus Strain 98/2 and Evolved Derivatives.</title>
        <authorList>
            <person name="McCarthy S."/>
            <person name="Gradnigo J."/>
            <person name="Johnson T."/>
            <person name="Payne S."/>
            <person name="Lipzen A."/>
            <person name="Martin J."/>
            <person name="Schackwitz W."/>
            <person name="Moriyama E."/>
            <person name="Blum P."/>
        </authorList>
    </citation>
    <scope>NUCLEOTIDE SEQUENCE [LARGE SCALE GENOMIC DNA]</scope>
    <source>
        <strain evidence="13">98/2 SULC</strain>
        <strain evidence="2">SARC-B</strain>
        <strain evidence="3">SARC-C</strain>
        <strain evidence="4 15">SULA</strain>
        <strain evidence="14">SULB</strain>
    </source>
</reference>
<dbReference type="KEGG" id="ssof:SULC_0874"/>
<evidence type="ECO:0000313" key="10">
    <source>
        <dbReference type="EMBL" id="AZF80774.1"/>
    </source>
</evidence>
<dbReference type="RefSeq" id="WP_010924131.1">
    <property type="nucleotide sequence ID" value="NZ_CP011055.2"/>
</dbReference>
<dbReference type="EMBL" id="CP011057">
    <property type="protein sequence ID" value="AKA78621.1"/>
    <property type="molecule type" value="Genomic_DNA"/>
</dbReference>
<name>A0A0E3GW83_SACSO</name>
<dbReference type="EMBL" id="CP033240">
    <property type="protein sequence ID" value="AZF80774.1"/>
    <property type="molecule type" value="Genomic_DNA"/>
</dbReference>
<dbReference type="GeneID" id="44128816"/>
<accession>A0A0E3GW83</accession>
<feature type="transmembrane region" description="Helical" evidence="1">
    <location>
        <begin position="294"/>
        <end position="310"/>
    </location>
</feature>
<reference evidence="12 23" key="4">
    <citation type="journal article" date="2020" name="Nat. Commun.">
        <title>The structures of two archaeal type IV pili illuminate evolutionary relationships.</title>
        <authorList>
            <person name="Wang F."/>
            <person name="Baquero D.P."/>
            <person name="Su Z."/>
            <person name="Beltran L.C."/>
            <person name="Prangishvili D."/>
            <person name="Krupovic M."/>
            <person name="Egelman E.H."/>
        </authorList>
    </citation>
    <scope>NUCLEOTIDE SEQUENCE [LARGE SCALE GENOMIC DNA]</scope>
    <source>
        <strain evidence="12 23">POZ149</strain>
    </source>
</reference>
<evidence type="ECO:0000313" key="7">
    <source>
        <dbReference type="EMBL" id="AZF72936.1"/>
    </source>
</evidence>
<evidence type="ECO:0000313" key="13">
    <source>
        <dbReference type="Proteomes" id="UP000033057"/>
    </source>
</evidence>
<keyword evidence="1" id="KW-0812">Transmembrane</keyword>
<dbReference type="PATRIC" id="fig|2287.6.peg.925"/>
<keyword evidence="1" id="KW-0472">Membrane</keyword>
<evidence type="ECO:0000313" key="20">
    <source>
        <dbReference type="Proteomes" id="UP000275843"/>
    </source>
</evidence>
<feature type="transmembrane region" description="Helical" evidence="1">
    <location>
        <begin position="235"/>
        <end position="257"/>
    </location>
</feature>
<dbReference type="KEGG" id="ssol:SULB_0875"/>
<feature type="transmembrane region" description="Helical" evidence="1">
    <location>
        <begin position="269"/>
        <end position="287"/>
    </location>
</feature>
<evidence type="ECO:0000313" key="22">
    <source>
        <dbReference type="Proteomes" id="UP000282269"/>
    </source>
</evidence>
<dbReference type="GeneID" id="1453117"/>
<proteinExistence type="predicted"/>
<evidence type="ECO:0000313" key="3">
    <source>
        <dbReference type="EMBL" id="AKA75928.1"/>
    </source>
</evidence>
<evidence type="ECO:0000313" key="9">
    <source>
        <dbReference type="EMBL" id="AZF78168.1"/>
    </source>
</evidence>
<dbReference type="EMBL" id="CP033238">
    <property type="protein sequence ID" value="AZF75560.1"/>
    <property type="molecule type" value="Genomic_DNA"/>
</dbReference>
<evidence type="ECO:0000313" key="8">
    <source>
        <dbReference type="EMBL" id="AZF75560.1"/>
    </source>
</evidence>
<dbReference type="AlphaFoldDB" id="A0A0E3GW83"/>
<evidence type="ECO:0000313" key="16">
    <source>
        <dbReference type="Proteomes" id="UP000267993"/>
    </source>
</evidence>
<evidence type="ECO:0000313" key="14">
    <source>
        <dbReference type="Proteomes" id="UP000033085"/>
    </source>
</evidence>
<gene>
    <name evidence="12" type="ORF">HFC64_10740</name>
    <name evidence="4" type="ORF">SULA_0873</name>
    <name evidence="2" type="ORF">SULB_0875</name>
    <name evidence="3" type="ORF">SULC_0874</name>
    <name evidence="5" type="ORF">SULG_04260</name>
    <name evidence="6" type="ORF">SULH_04260</name>
    <name evidence="7" type="ORF">SULI_04260</name>
    <name evidence="8" type="ORF">SULM_04260</name>
    <name evidence="9" type="ORF">SULN_04260</name>
    <name evidence="10" type="ORF">SULO_04270</name>
    <name evidence="11" type="ORF">SULZ_04505</name>
</gene>
<protein>
    <submittedName>
        <fullName evidence="4">Uncharacterized protein</fullName>
    </submittedName>
</protein>